<feature type="non-terminal residue" evidence="1">
    <location>
        <position position="354"/>
    </location>
</feature>
<reference evidence="1" key="1">
    <citation type="submission" date="2021-06" db="EMBL/GenBank/DDBJ databases">
        <authorList>
            <person name="Kallberg Y."/>
            <person name="Tangrot J."/>
            <person name="Rosling A."/>
        </authorList>
    </citation>
    <scope>NUCLEOTIDE SEQUENCE</scope>
    <source>
        <strain evidence="1">MA461A</strain>
    </source>
</reference>
<accession>A0ACA9MY89</accession>
<keyword evidence="2" id="KW-1185">Reference proteome</keyword>
<sequence length="354" mass="39892">MLLLITAIFIRFAVTQKRPQPQRQPTRQQQPQPQRQPTRQQQPQPQRQPTRQQQPQPQPQPTRQQQPQPQPQPTRPPPQPTRPPPQPQPTQQQPTRPPQQQPTRQPTRPPQTQPSIPPRSNSIPPQLPRSNSQPPRSNPIPRSNSIPPQLPRTNSIQPKLPRSNSIPPQLPRTNSIAPKLPRSNAQPPRSNSIHPGPRTTYVPPVLKPLNSPKPSNSAQKIPITKHYTSTTDVCSNNPYCKTDTKQDSGKTVTSEDHDYHITTIIPHNYDSNTITAFVTTVVTVTVTVYCPGYTTTVTEFNNGELTTYDTYYPPSTLIVLQTVTSVAPADFVFEESKARRLSHYGLFNRNNDGL</sequence>
<dbReference type="Proteomes" id="UP000789920">
    <property type="component" value="Unassembled WGS sequence"/>
</dbReference>
<gene>
    <name evidence="1" type="ORF">RPERSI_LOCUS6552</name>
</gene>
<name>A0ACA9MY89_9GLOM</name>
<evidence type="ECO:0000313" key="1">
    <source>
        <dbReference type="EMBL" id="CAG8617085.1"/>
    </source>
</evidence>
<comment type="caution">
    <text evidence="1">The sequence shown here is derived from an EMBL/GenBank/DDBJ whole genome shotgun (WGS) entry which is preliminary data.</text>
</comment>
<organism evidence="1 2">
    <name type="scientific">Racocetra persica</name>
    <dbReference type="NCBI Taxonomy" id="160502"/>
    <lineage>
        <taxon>Eukaryota</taxon>
        <taxon>Fungi</taxon>
        <taxon>Fungi incertae sedis</taxon>
        <taxon>Mucoromycota</taxon>
        <taxon>Glomeromycotina</taxon>
        <taxon>Glomeromycetes</taxon>
        <taxon>Diversisporales</taxon>
        <taxon>Gigasporaceae</taxon>
        <taxon>Racocetra</taxon>
    </lineage>
</organism>
<protein>
    <submittedName>
        <fullName evidence="1">15486_t:CDS:1</fullName>
    </submittedName>
</protein>
<proteinExistence type="predicted"/>
<dbReference type="EMBL" id="CAJVQC010010480">
    <property type="protein sequence ID" value="CAG8617085.1"/>
    <property type="molecule type" value="Genomic_DNA"/>
</dbReference>
<evidence type="ECO:0000313" key="2">
    <source>
        <dbReference type="Proteomes" id="UP000789920"/>
    </source>
</evidence>